<dbReference type="EMBL" id="NHNI01000003">
    <property type="protein sequence ID" value="OZY83959.1"/>
    <property type="molecule type" value="Genomic_DNA"/>
</dbReference>
<organism evidence="2 3">
    <name type="scientific">Cellvibrio mixtus</name>
    <dbReference type="NCBI Taxonomy" id="39650"/>
    <lineage>
        <taxon>Bacteria</taxon>
        <taxon>Pseudomonadati</taxon>
        <taxon>Pseudomonadota</taxon>
        <taxon>Gammaproteobacteria</taxon>
        <taxon>Cellvibrionales</taxon>
        <taxon>Cellvibrionaceae</taxon>
        <taxon>Cellvibrio</taxon>
    </lineage>
</organism>
<name>A0A266Q3N3_9GAMM</name>
<accession>A0A266Q3N3</accession>
<dbReference type="Gene3D" id="3.90.960.10">
    <property type="entry name" value="YbaK/aminoacyl-tRNA synthetase-associated domain"/>
    <property type="match status" value="1"/>
</dbReference>
<dbReference type="STRING" id="1209072.GCA_000766945_03030"/>
<evidence type="ECO:0000259" key="1">
    <source>
        <dbReference type="Pfam" id="PF04073"/>
    </source>
</evidence>
<dbReference type="SUPFAM" id="SSF55826">
    <property type="entry name" value="YbaK/ProRS associated domain"/>
    <property type="match status" value="1"/>
</dbReference>
<gene>
    <name evidence="2" type="ORF">CBP51_19405</name>
</gene>
<dbReference type="Pfam" id="PF04073">
    <property type="entry name" value="tRNA_edit"/>
    <property type="match status" value="1"/>
</dbReference>
<evidence type="ECO:0000313" key="3">
    <source>
        <dbReference type="Proteomes" id="UP000216101"/>
    </source>
</evidence>
<evidence type="ECO:0000313" key="2">
    <source>
        <dbReference type="EMBL" id="OZY83959.1"/>
    </source>
</evidence>
<proteinExistence type="predicted"/>
<dbReference type="eggNOG" id="COG2606">
    <property type="taxonomic scope" value="Bacteria"/>
</dbReference>
<dbReference type="RefSeq" id="WP_078043918.1">
    <property type="nucleotide sequence ID" value="NZ_NHNI01000003.1"/>
</dbReference>
<dbReference type="CDD" id="cd04332">
    <property type="entry name" value="YbaK_like"/>
    <property type="match status" value="1"/>
</dbReference>
<protein>
    <recommendedName>
        <fullName evidence="1">YbaK/aminoacyl-tRNA synthetase-associated domain-containing protein</fullName>
    </recommendedName>
</protein>
<dbReference type="InterPro" id="IPR036754">
    <property type="entry name" value="YbaK/aa-tRNA-synt-asso_dom_sf"/>
</dbReference>
<comment type="caution">
    <text evidence="2">The sequence shown here is derived from an EMBL/GenBank/DDBJ whole genome shotgun (WGS) entry which is preliminary data.</text>
</comment>
<reference evidence="3" key="1">
    <citation type="submission" date="2017-05" db="EMBL/GenBank/DDBJ databases">
        <authorList>
            <person name="Barney B.M."/>
        </authorList>
    </citation>
    <scope>NUCLEOTIDE SEQUENCE [LARGE SCALE GENOMIC DNA]</scope>
    <source>
        <strain evidence="3">PSBB022</strain>
    </source>
</reference>
<sequence>MGVAATVENYLKTKQVEFTLLEHEYCEGSYNTARVANIDDHCLAKGVLLRDEDFHYTLCVLPTRNKILRHTLNQIFDRHMELVEEEELNEIFRDCAEGAIPALGEAYGLDVIWDEELLGVEEIYIEAGDHRHLIRLKQPDFVQLMENKLRDHFSAERNHHSKLPKKYIRQEYEL</sequence>
<dbReference type="GO" id="GO:0002161">
    <property type="term" value="F:aminoacyl-tRNA deacylase activity"/>
    <property type="evidence" value="ECO:0007669"/>
    <property type="project" value="InterPro"/>
</dbReference>
<dbReference type="InterPro" id="IPR007214">
    <property type="entry name" value="YbaK/aa-tRNA-synth-assoc-dom"/>
</dbReference>
<keyword evidence="3" id="KW-1185">Reference proteome</keyword>
<dbReference type="Proteomes" id="UP000216101">
    <property type="component" value="Unassembled WGS sequence"/>
</dbReference>
<dbReference type="AlphaFoldDB" id="A0A266Q3N3"/>
<feature type="domain" description="YbaK/aminoacyl-tRNA synthetase-associated" evidence="1">
    <location>
        <begin position="32"/>
        <end position="143"/>
    </location>
</feature>